<keyword evidence="4" id="KW-1185">Reference proteome</keyword>
<organism evidence="3 4">
    <name type="scientific">Cladophialophora chaetospira</name>
    <dbReference type="NCBI Taxonomy" id="386627"/>
    <lineage>
        <taxon>Eukaryota</taxon>
        <taxon>Fungi</taxon>
        <taxon>Dikarya</taxon>
        <taxon>Ascomycota</taxon>
        <taxon>Pezizomycotina</taxon>
        <taxon>Eurotiomycetes</taxon>
        <taxon>Chaetothyriomycetidae</taxon>
        <taxon>Chaetothyriales</taxon>
        <taxon>Herpotrichiellaceae</taxon>
        <taxon>Cladophialophora</taxon>
    </lineage>
</organism>
<accession>A0AA39CIL2</accession>
<dbReference type="Gene3D" id="1.10.10.800">
    <property type="match status" value="1"/>
</dbReference>
<proteinExistence type="inferred from homology"/>
<dbReference type="PANTHER" id="PTHR47751">
    <property type="entry name" value="SUPERFAMILY HYDROLASE, PUTATIVE (AFU_ORTHOLOGUE AFUA_2G16580)-RELATED"/>
    <property type="match status" value="1"/>
</dbReference>
<dbReference type="EMBL" id="JAPDRK010000008">
    <property type="protein sequence ID" value="KAJ9609342.1"/>
    <property type="molecule type" value="Genomic_DNA"/>
</dbReference>
<dbReference type="SUPFAM" id="SSF53474">
    <property type="entry name" value="alpha/beta-Hydrolases"/>
    <property type="match status" value="1"/>
</dbReference>
<protein>
    <recommendedName>
        <fullName evidence="2">Serine aminopeptidase S33 domain-containing protein</fullName>
    </recommendedName>
</protein>
<sequence length="312" mass="35256">MAKTRVEFRTYDGIILRGDYFPAGVENAPVVIMTQGLTLLKECYIDDIARRFQHEGIAALVYDHRGWGSSEGNPYHETNPSQQAEDYHDAVSYVRSLAPKVDPSRVAIWGIGHSGGASIIATADDPRIKAAIFHMPFTYGRLDAKSMPTGYLEEACRERETHATTANHKRSYIPVWDDTVEQARSSEGKDRNGRIPWLHGEGLYGFITGGVDRSRKAGTPWENSLTLQSLYHISRVEPEDWIAKIEEPRSFLYIAAATDVLTGELSNHKRVFERSKNPNARFVQTGESHADNYFGNWESCVQEQVQYLKEFL</sequence>
<evidence type="ECO:0000313" key="4">
    <source>
        <dbReference type="Proteomes" id="UP001172673"/>
    </source>
</evidence>
<gene>
    <name evidence="3" type="ORF">H2200_005669</name>
</gene>
<evidence type="ECO:0000256" key="1">
    <source>
        <dbReference type="ARBA" id="ARBA00029464"/>
    </source>
</evidence>
<comment type="similarity">
    <text evidence="1">Belongs to the polyketide transferase af380 family.</text>
</comment>
<dbReference type="PANTHER" id="PTHR47751:SF2">
    <property type="entry name" value="DLTD N-TERMINAL DOMAIN PROTEIN (AFU_ORTHOLOGUE AFUA_8G00380)-RELATED"/>
    <property type="match status" value="1"/>
</dbReference>
<dbReference type="Pfam" id="PF12146">
    <property type="entry name" value="Hydrolase_4"/>
    <property type="match status" value="1"/>
</dbReference>
<feature type="domain" description="Serine aminopeptidase S33" evidence="2">
    <location>
        <begin position="30"/>
        <end position="141"/>
    </location>
</feature>
<evidence type="ECO:0000259" key="2">
    <source>
        <dbReference type="Pfam" id="PF12146"/>
    </source>
</evidence>
<reference evidence="3" key="1">
    <citation type="submission" date="2022-10" db="EMBL/GenBank/DDBJ databases">
        <title>Culturing micro-colonial fungi from biological soil crusts in the Mojave desert and describing Neophaeococcomyces mojavensis, and introducing the new genera and species Taxawa tesnikishii.</title>
        <authorList>
            <person name="Kurbessoian T."/>
            <person name="Stajich J.E."/>
        </authorList>
    </citation>
    <scope>NUCLEOTIDE SEQUENCE</scope>
    <source>
        <strain evidence="3">TK_41</strain>
    </source>
</reference>
<dbReference type="InterPro" id="IPR022742">
    <property type="entry name" value="Hydrolase_4"/>
</dbReference>
<dbReference type="Proteomes" id="UP001172673">
    <property type="component" value="Unassembled WGS sequence"/>
</dbReference>
<dbReference type="InterPro" id="IPR029058">
    <property type="entry name" value="AB_hydrolase_fold"/>
</dbReference>
<dbReference type="Gene3D" id="3.40.50.1820">
    <property type="entry name" value="alpha/beta hydrolase"/>
    <property type="match status" value="1"/>
</dbReference>
<name>A0AA39CIL2_9EURO</name>
<dbReference type="InterPro" id="IPR051411">
    <property type="entry name" value="Polyketide_trans_af380"/>
</dbReference>
<comment type="caution">
    <text evidence="3">The sequence shown here is derived from an EMBL/GenBank/DDBJ whole genome shotgun (WGS) entry which is preliminary data.</text>
</comment>
<dbReference type="AlphaFoldDB" id="A0AA39CIL2"/>
<evidence type="ECO:0000313" key="3">
    <source>
        <dbReference type="EMBL" id="KAJ9609342.1"/>
    </source>
</evidence>